<feature type="domain" description="FimV N-terminal" evidence="2">
    <location>
        <begin position="9"/>
        <end position="110"/>
    </location>
</feature>
<gene>
    <name evidence="3" type="ORF">IPJ27_08660</name>
</gene>
<dbReference type="InterPro" id="IPR057840">
    <property type="entry name" value="FimV_N"/>
</dbReference>
<feature type="compositionally biased region" description="Basic and acidic residues" evidence="1">
    <location>
        <begin position="270"/>
        <end position="280"/>
    </location>
</feature>
<reference evidence="3 4" key="1">
    <citation type="submission" date="2020-10" db="EMBL/GenBank/DDBJ databases">
        <title>Connecting structure to function with the recovery of over 1000 high-quality activated sludge metagenome-assembled genomes encoding full-length rRNA genes using long-read sequencing.</title>
        <authorList>
            <person name="Singleton C.M."/>
            <person name="Petriglieri F."/>
            <person name="Kristensen J.M."/>
            <person name="Kirkegaard R.H."/>
            <person name="Michaelsen T.Y."/>
            <person name="Andersen M.H."/>
            <person name="Karst S.M."/>
            <person name="Dueholm M.S."/>
            <person name="Nielsen P.H."/>
            <person name="Albertsen M."/>
        </authorList>
    </citation>
    <scope>NUCLEOTIDE SEQUENCE [LARGE SCALE GENOMIC DNA]</scope>
    <source>
        <strain evidence="3">EsbW_18-Q3-R4-48_BATAC.285</strain>
    </source>
</reference>
<dbReference type="AlphaFoldDB" id="A0A935PWV1"/>
<dbReference type="EMBL" id="JADJMH010000005">
    <property type="protein sequence ID" value="MBK7674830.1"/>
    <property type="molecule type" value="Genomic_DNA"/>
</dbReference>
<sequence length="581" mass="62895">MPAGKVEAVGLGRMTVLSRLGSPFEAEVQLLDATPRQHPVAECFRLGQTGEADVPILTHGRLTIEQQRGGGFRLRIVSGEAINDPLLQVNLRAGCGAEVVRNYLLLIDPPTGWAPQRLSEPPVARGSVEKFASHRVPPPGSLHGIPGKHQVLPPTDTVKPGPATASLPGSPPARQSVRKPASAGEVSDRLFLSSGADSEAPRPGFDRPLRLSTRLSTHLLSKASESQRSVLRIEYKLLSALHTQAEQQLAVAEQVRRLERTLNELHHKIEGQKQTEEKSRPTTASEGAAVAAMSAARPAEPAGRPSSQTAAGTAMGTSDEPDWWLEAGLLLGLTAGLTWFLRRRSGKGSDRQEIAVPAAPAVDSSSDVGWELQTFRHGDSLAVATEIEPAVATLLIPNVPVADSAQLPSSREEDEVTAVLELAEIMVSFGRIKGAEQALEEFVENKPAAAVTPWLKLLQIYRQNEQREAFEALAVKLARKFNVAPAAWEEMAELADLVVSNSEKQVASIEQLLARLPGIGKLTHIRNEVSRTWDSPECLAYLNKLLRDNRNGERKGFVLGTVRELLFLIDLKGSSSHTRQI</sequence>
<dbReference type="Proteomes" id="UP000697998">
    <property type="component" value="Unassembled WGS sequence"/>
</dbReference>
<evidence type="ECO:0000313" key="4">
    <source>
        <dbReference type="Proteomes" id="UP000697998"/>
    </source>
</evidence>
<accession>A0A935PWV1</accession>
<comment type="caution">
    <text evidence="3">The sequence shown here is derived from an EMBL/GenBank/DDBJ whole genome shotgun (WGS) entry which is preliminary data.</text>
</comment>
<evidence type="ECO:0000313" key="3">
    <source>
        <dbReference type="EMBL" id="MBK7674830.1"/>
    </source>
</evidence>
<name>A0A935PWV1_9PROT</name>
<dbReference type="Pfam" id="PF25800">
    <property type="entry name" value="FimV_N"/>
    <property type="match status" value="1"/>
</dbReference>
<protein>
    <recommendedName>
        <fullName evidence="2">FimV N-terminal domain-containing protein</fullName>
    </recommendedName>
</protein>
<feature type="compositionally biased region" description="Low complexity" evidence="1">
    <location>
        <begin position="284"/>
        <end position="303"/>
    </location>
</feature>
<evidence type="ECO:0000259" key="2">
    <source>
        <dbReference type="Pfam" id="PF25800"/>
    </source>
</evidence>
<feature type="region of interest" description="Disordered" evidence="1">
    <location>
        <begin position="270"/>
        <end position="317"/>
    </location>
</feature>
<feature type="region of interest" description="Disordered" evidence="1">
    <location>
        <begin position="132"/>
        <end position="186"/>
    </location>
</feature>
<organism evidence="3 4">
    <name type="scientific">Candidatus Accumulibacter proximus</name>
    <dbReference type="NCBI Taxonomy" id="2954385"/>
    <lineage>
        <taxon>Bacteria</taxon>
        <taxon>Pseudomonadati</taxon>
        <taxon>Pseudomonadota</taxon>
        <taxon>Betaproteobacteria</taxon>
        <taxon>Candidatus Accumulibacter</taxon>
    </lineage>
</organism>
<evidence type="ECO:0000256" key="1">
    <source>
        <dbReference type="SAM" id="MobiDB-lite"/>
    </source>
</evidence>
<proteinExistence type="predicted"/>